<name>A0A8J3GB45_9BACT</name>
<dbReference type="RefSeq" id="WP_189566038.1">
    <property type="nucleotide sequence ID" value="NZ_BMXF01000004.1"/>
</dbReference>
<dbReference type="GO" id="GO:0004622">
    <property type="term" value="F:phosphatidylcholine lysophospholipase activity"/>
    <property type="evidence" value="ECO:0007669"/>
    <property type="project" value="TreeGrafter"/>
</dbReference>
<dbReference type="InterPro" id="IPR051532">
    <property type="entry name" value="Ester_Hydrolysis_Enzymes"/>
</dbReference>
<reference evidence="2 3" key="1">
    <citation type="journal article" date="2014" name="Int. J. Syst. Evol. Microbiol.">
        <title>Complete genome sequence of Corynebacterium casei LMG S-19264T (=DSM 44701T), isolated from a smear-ripened cheese.</title>
        <authorList>
            <consortium name="US DOE Joint Genome Institute (JGI-PGF)"/>
            <person name="Walter F."/>
            <person name="Albersmeier A."/>
            <person name="Kalinowski J."/>
            <person name="Ruckert C."/>
        </authorList>
    </citation>
    <scope>NUCLEOTIDE SEQUENCE [LARGE SCALE GENOMIC DNA]</scope>
    <source>
        <strain evidence="2 3">KCTC 12866</strain>
    </source>
</reference>
<dbReference type="PANTHER" id="PTHR30383:SF5">
    <property type="entry name" value="SGNH HYDROLASE-TYPE ESTERASE DOMAIN-CONTAINING PROTEIN"/>
    <property type="match status" value="1"/>
</dbReference>
<dbReference type="PANTHER" id="PTHR30383">
    <property type="entry name" value="THIOESTERASE 1/PROTEASE 1/LYSOPHOSPHOLIPASE L1"/>
    <property type="match status" value="1"/>
</dbReference>
<dbReference type="AlphaFoldDB" id="A0A8J3GB45"/>
<dbReference type="InterPro" id="IPR008265">
    <property type="entry name" value="Lipase_GDSL_AS"/>
</dbReference>
<proteinExistence type="predicted"/>
<sequence length="228" mass="25707">MLSFKSLNPLFLILALLLPLLAMRADKPLRVVFFGDSITQAGVGETGYITQLRGMLKEKGLGDQYELMGAGIGGNKVYDLYLRMDEDVLAKKPDVVFIYVGINDVWHKATHGTGTDYDKFVKFYEAIIKKLQDNNIRTILCTPSVIGERADYSNQQDGDLNRYANAIRDLAKEHDLGLVDLRKDFQNYLVKNNKDNVEKGILTRDRVHLTEAGDKFVAEEMMAGLLKK</sequence>
<dbReference type="Pfam" id="PF13472">
    <property type="entry name" value="Lipase_GDSL_2"/>
    <property type="match status" value="1"/>
</dbReference>
<dbReference type="GO" id="GO:0006629">
    <property type="term" value="P:lipid metabolic process"/>
    <property type="evidence" value="ECO:0007669"/>
    <property type="project" value="InterPro"/>
</dbReference>
<gene>
    <name evidence="2" type="ORF">GCM10007390_36920</name>
</gene>
<keyword evidence="3" id="KW-1185">Reference proteome</keyword>
<dbReference type="PROSITE" id="PS01098">
    <property type="entry name" value="LIPASE_GDSL_SER"/>
    <property type="match status" value="1"/>
</dbReference>
<evidence type="ECO:0000313" key="3">
    <source>
        <dbReference type="Proteomes" id="UP000598271"/>
    </source>
</evidence>
<protein>
    <submittedName>
        <fullName evidence="2">Lysophospholipase</fullName>
    </submittedName>
</protein>
<evidence type="ECO:0000259" key="1">
    <source>
        <dbReference type="Pfam" id="PF13472"/>
    </source>
</evidence>
<feature type="domain" description="SGNH hydrolase-type esterase" evidence="1">
    <location>
        <begin position="33"/>
        <end position="214"/>
    </location>
</feature>
<dbReference type="EMBL" id="BMXF01000004">
    <property type="protein sequence ID" value="GHB79516.1"/>
    <property type="molecule type" value="Genomic_DNA"/>
</dbReference>
<accession>A0A8J3GB45</accession>
<comment type="caution">
    <text evidence="2">The sequence shown here is derived from an EMBL/GenBank/DDBJ whole genome shotgun (WGS) entry which is preliminary data.</text>
</comment>
<dbReference type="Proteomes" id="UP000598271">
    <property type="component" value="Unassembled WGS sequence"/>
</dbReference>
<evidence type="ECO:0000313" key="2">
    <source>
        <dbReference type="EMBL" id="GHB79516.1"/>
    </source>
</evidence>
<dbReference type="SUPFAM" id="SSF52266">
    <property type="entry name" value="SGNH hydrolase"/>
    <property type="match status" value="1"/>
</dbReference>
<dbReference type="Gene3D" id="3.40.50.1110">
    <property type="entry name" value="SGNH hydrolase"/>
    <property type="match status" value="1"/>
</dbReference>
<dbReference type="InterPro" id="IPR036514">
    <property type="entry name" value="SGNH_hydro_sf"/>
</dbReference>
<organism evidence="2 3">
    <name type="scientific">Persicitalea jodogahamensis</name>
    <dbReference type="NCBI Taxonomy" id="402147"/>
    <lineage>
        <taxon>Bacteria</taxon>
        <taxon>Pseudomonadati</taxon>
        <taxon>Bacteroidota</taxon>
        <taxon>Cytophagia</taxon>
        <taxon>Cytophagales</taxon>
        <taxon>Spirosomataceae</taxon>
        <taxon>Persicitalea</taxon>
    </lineage>
</organism>
<dbReference type="InterPro" id="IPR013830">
    <property type="entry name" value="SGNH_hydro"/>
</dbReference>